<dbReference type="AlphaFoldDB" id="A0AAX4I9E2"/>
<name>A0AAX4I9E2_9PEZI</name>
<proteinExistence type="predicted"/>
<reference evidence="3" key="1">
    <citation type="journal article" date="2023" name="bioRxiv">
        <title>Complete genome of the Medicago anthracnose fungus, Colletotrichum destructivum, reveals a mini-chromosome-like region within a core chromosome.</title>
        <authorList>
            <person name="Lapalu N."/>
            <person name="Simon A."/>
            <person name="Lu A."/>
            <person name="Plaumann P.-L."/>
            <person name="Amselem J."/>
            <person name="Pigne S."/>
            <person name="Auger A."/>
            <person name="Koch C."/>
            <person name="Dallery J.-F."/>
            <person name="O'Connell R.J."/>
        </authorList>
    </citation>
    <scope>NUCLEOTIDE SEQUENCE [LARGE SCALE GENOMIC DNA]</scope>
    <source>
        <strain evidence="3">CBS 520.97</strain>
    </source>
</reference>
<feature type="compositionally biased region" description="Low complexity" evidence="1">
    <location>
        <begin position="12"/>
        <end position="33"/>
    </location>
</feature>
<dbReference type="GeneID" id="87941075"/>
<evidence type="ECO:0000313" key="2">
    <source>
        <dbReference type="EMBL" id="WQF79558.1"/>
    </source>
</evidence>
<evidence type="ECO:0000256" key="1">
    <source>
        <dbReference type="SAM" id="MobiDB-lite"/>
    </source>
</evidence>
<protein>
    <submittedName>
        <fullName evidence="2">Uncharacterized protein</fullName>
    </submittedName>
</protein>
<dbReference type="Proteomes" id="UP001322277">
    <property type="component" value="Chromosome 3"/>
</dbReference>
<organism evidence="2 3">
    <name type="scientific">Colletotrichum destructivum</name>
    <dbReference type="NCBI Taxonomy" id="34406"/>
    <lineage>
        <taxon>Eukaryota</taxon>
        <taxon>Fungi</taxon>
        <taxon>Dikarya</taxon>
        <taxon>Ascomycota</taxon>
        <taxon>Pezizomycotina</taxon>
        <taxon>Sordariomycetes</taxon>
        <taxon>Hypocreomycetidae</taxon>
        <taxon>Glomerellales</taxon>
        <taxon>Glomerellaceae</taxon>
        <taxon>Colletotrichum</taxon>
        <taxon>Colletotrichum destructivum species complex</taxon>
    </lineage>
</organism>
<sequence>MPPKKRSNANEAGEASGTAKKTKTTASGASAAANESRWSTKSKRWSAVSASRNADDDYKKAMEDIEYAYTYTCRCPLGTKGGGHPDDEDEDEEDDYDDEEDDDDEGDEGEKQPKAKCDGGKTCLCMKPAAEHPDAPFVITNAGYRKLMNQQVHCQVRDPDNFDMYTYNDHYAYGILQVVQNLVLDYEEAKENWREQWVICEAIAPFIWFLSGGDFAMADDGELCRQTARLIGNLFLATLARLEREGVLGPDSEVKDLGIVMAGMLKVASAFRGSSLLEGETRIKKSKKRPFPFVAEAFDNYVAAYAKKHGITLRGVPKLKDLLEEVDDDVELPTVEQHGEDPWGWAAAFSEYKTGKTVGGDGLDITSWTSAERKKHAFNKKDPLGKKELDAIKKGFVVMLG</sequence>
<feature type="region of interest" description="Disordered" evidence="1">
    <location>
        <begin position="1"/>
        <end position="58"/>
    </location>
</feature>
<dbReference type="KEGG" id="cdet:87941075"/>
<feature type="region of interest" description="Disordered" evidence="1">
    <location>
        <begin position="79"/>
        <end position="115"/>
    </location>
</feature>
<feature type="compositionally biased region" description="Acidic residues" evidence="1">
    <location>
        <begin position="86"/>
        <end position="108"/>
    </location>
</feature>
<dbReference type="RefSeq" id="XP_062776782.1">
    <property type="nucleotide sequence ID" value="XM_062920731.1"/>
</dbReference>
<accession>A0AAX4I9E2</accession>
<dbReference type="EMBL" id="CP137307">
    <property type="protein sequence ID" value="WQF79558.1"/>
    <property type="molecule type" value="Genomic_DNA"/>
</dbReference>
<evidence type="ECO:0000313" key="3">
    <source>
        <dbReference type="Proteomes" id="UP001322277"/>
    </source>
</evidence>
<keyword evidence="3" id="KW-1185">Reference proteome</keyword>
<gene>
    <name evidence="2" type="ORF">CDEST_04572</name>
</gene>